<proteinExistence type="predicted"/>
<organism evidence="2 3">
    <name type="scientific">Paraconexibacter antarcticus</name>
    <dbReference type="NCBI Taxonomy" id="2949664"/>
    <lineage>
        <taxon>Bacteria</taxon>
        <taxon>Bacillati</taxon>
        <taxon>Actinomycetota</taxon>
        <taxon>Thermoleophilia</taxon>
        <taxon>Solirubrobacterales</taxon>
        <taxon>Paraconexibacteraceae</taxon>
        <taxon>Paraconexibacter</taxon>
    </lineage>
</organism>
<dbReference type="RefSeq" id="WP_254573282.1">
    <property type="nucleotide sequence ID" value="NZ_CP098502.1"/>
</dbReference>
<protein>
    <submittedName>
        <fullName evidence="2">S1 family peptidase</fullName>
    </submittedName>
</protein>
<name>A0ABY5E089_9ACTN</name>
<dbReference type="SUPFAM" id="SSF50494">
    <property type="entry name" value="Trypsin-like serine proteases"/>
    <property type="match status" value="1"/>
</dbReference>
<evidence type="ECO:0000313" key="3">
    <source>
        <dbReference type="Proteomes" id="UP001056035"/>
    </source>
</evidence>
<feature type="signal peptide" evidence="1">
    <location>
        <begin position="1"/>
        <end position="26"/>
    </location>
</feature>
<sequence>MRGARGRAGVAVGLLTAAATATVATAAPSVAHAGATQYTRCPAVSGTTFVGVARVPCADVTALAAAVAAAPRDGEAAAIAAQGWAPLRASPASRRDRAHDVVAVRGAAAVRVRRAGPAPSLDGWQAGRELVLARSTIVGGRPIPRDAAFCTSAFLVRRADGGLGGLTAAHCGGLRTDGTVQRRNVALRRPPQPGIVLGRVRQILSRRYPIDALLVAVRTGAHRTAASVVDRGIRRPPLPVVGTARTLSGRRVCFTGRTSGPDNCGRIRGSVARPIERLFALQGLLVRCTTIRARHGDSGGPVYTAPGRDGAVRAVGIVTLIAGPQDLMCFTPVRLALQALGASLVTER</sequence>
<evidence type="ECO:0000256" key="1">
    <source>
        <dbReference type="SAM" id="SignalP"/>
    </source>
</evidence>
<dbReference type="InterPro" id="IPR009003">
    <property type="entry name" value="Peptidase_S1_PA"/>
</dbReference>
<gene>
    <name evidence="2" type="ORF">NBH00_10470</name>
</gene>
<keyword evidence="3" id="KW-1185">Reference proteome</keyword>
<dbReference type="Proteomes" id="UP001056035">
    <property type="component" value="Chromosome"/>
</dbReference>
<dbReference type="EMBL" id="CP098502">
    <property type="protein sequence ID" value="UTI66614.1"/>
    <property type="molecule type" value="Genomic_DNA"/>
</dbReference>
<dbReference type="InterPro" id="IPR043504">
    <property type="entry name" value="Peptidase_S1_PA_chymotrypsin"/>
</dbReference>
<evidence type="ECO:0000313" key="2">
    <source>
        <dbReference type="EMBL" id="UTI66614.1"/>
    </source>
</evidence>
<dbReference type="Gene3D" id="2.40.10.10">
    <property type="entry name" value="Trypsin-like serine proteases"/>
    <property type="match status" value="2"/>
</dbReference>
<accession>A0ABY5E089</accession>
<feature type="chain" id="PRO_5046761385" evidence="1">
    <location>
        <begin position="27"/>
        <end position="348"/>
    </location>
</feature>
<reference evidence="2 3" key="1">
    <citation type="submission" date="2022-06" db="EMBL/GenBank/DDBJ databases">
        <title>Paraconexibacter antarcticus.</title>
        <authorList>
            <person name="Kim C.S."/>
        </authorList>
    </citation>
    <scope>NUCLEOTIDE SEQUENCE [LARGE SCALE GENOMIC DNA]</scope>
    <source>
        <strain evidence="2 3">02-257</strain>
    </source>
</reference>
<keyword evidence="1" id="KW-0732">Signal</keyword>